<comment type="subcellular location">
    <subcellularLocation>
        <location evidence="1">Membrane</location>
        <topology evidence="1">Multi-pass membrane protein</topology>
    </subcellularLocation>
</comment>
<dbReference type="EMBL" id="AEPV01000060">
    <property type="protein sequence ID" value="EFU73715.1"/>
    <property type="molecule type" value="Genomic_DNA"/>
</dbReference>
<dbReference type="RefSeq" id="WP_007208454.1">
    <property type="nucleotide sequence ID" value="NZ_GL622241.1"/>
</dbReference>
<keyword evidence="4 6" id="KW-0472">Membrane</keyword>
<evidence type="ECO:0000256" key="3">
    <source>
        <dbReference type="ARBA" id="ARBA00022989"/>
    </source>
</evidence>
<organism evidence="7 8">
    <name type="scientific">Enterococcus italicus (strain DSM 15952 / CCUG 50447 / LMG 22039 / TP 1.5)</name>
    <dbReference type="NCBI Taxonomy" id="888064"/>
    <lineage>
        <taxon>Bacteria</taxon>
        <taxon>Bacillati</taxon>
        <taxon>Bacillota</taxon>
        <taxon>Bacilli</taxon>
        <taxon>Lactobacillales</taxon>
        <taxon>Enterococcaceae</taxon>
        <taxon>Enterococcus</taxon>
    </lineage>
</organism>
<evidence type="ECO:0000256" key="4">
    <source>
        <dbReference type="ARBA" id="ARBA00023136"/>
    </source>
</evidence>
<proteinExistence type="inferred from homology"/>
<evidence type="ECO:0000256" key="6">
    <source>
        <dbReference type="SAM" id="Phobius"/>
    </source>
</evidence>
<evidence type="ECO:0000313" key="8">
    <source>
        <dbReference type="Proteomes" id="UP000010296"/>
    </source>
</evidence>
<dbReference type="eggNOG" id="ENOG5032E2A">
    <property type="taxonomic scope" value="Bacteria"/>
</dbReference>
<comment type="similarity">
    <text evidence="5">Belongs to the bacteriophage holin family. Cp-1 holin subfamily.</text>
</comment>
<comment type="caution">
    <text evidence="7">The sequence shown here is derived from an EMBL/GenBank/DDBJ whole genome shotgun (WGS) entry which is preliminary data.</text>
</comment>
<reference evidence="7 8" key="1">
    <citation type="submission" date="2010-12" db="EMBL/GenBank/DDBJ databases">
        <authorList>
            <person name="Muzny D."/>
            <person name="Qin X."/>
            <person name="Deng J."/>
            <person name="Jiang H."/>
            <person name="Liu Y."/>
            <person name="Qu J."/>
            <person name="Song X.-Z."/>
            <person name="Zhang L."/>
            <person name="Thornton R."/>
            <person name="Coyle M."/>
            <person name="Francisco L."/>
            <person name="Jackson L."/>
            <person name="Javaid M."/>
            <person name="Korchina V."/>
            <person name="Kovar C."/>
            <person name="Mata R."/>
            <person name="Mathew T."/>
            <person name="Ngo R."/>
            <person name="Nguyen L."/>
            <person name="Nguyen N."/>
            <person name="Okwuonu G."/>
            <person name="Ongeri F."/>
            <person name="Pham C."/>
            <person name="Simmons D."/>
            <person name="Wilczek-Boney K."/>
            <person name="Hale W."/>
            <person name="Jakkamsetti A."/>
            <person name="Pham P."/>
            <person name="Ruth R."/>
            <person name="San Lucas F."/>
            <person name="Warren J."/>
            <person name="Zhang J."/>
            <person name="Zhao Z."/>
            <person name="Zhou C."/>
            <person name="Zhu D."/>
            <person name="Lee S."/>
            <person name="Bess C."/>
            <person name="Blankenburg K."/>
            <person name="Forbes L."/>
            <person name="Fu Q."/>
            <person name="Gubbala S."/>
            <person name="Hirani K."/>
            <person name="Jayaseelan J.C."/>
            <person name="Lara F."/>
            <person name="Munidasa M."/>
            <person name="Palculict T."/>
            <person name="Patil S."/>
            <person name="Pu L.-L."/>
            <person name="Saada N."/>
            <person name="Tang L."/>
            <person name="Weissenberger G."/>
            <person name="Zhu Y."/>
            <person name="Hemphill L."/>
            <person name="Shang Y."/>
            <person name="Youmans B."/>
            <person name="Ayvaz T."/>
            <person name="Ross M."/>
            <person name="Santibanez J."/>
            <person name="Aqrawi P."/>
            <person name="Gross S."/>
            <person name="Joshi V."/>
            <person name="Fowler G."/>
            <person name="Nazareth L."/>
            <person name="Reid J."/>
            <person name="Worley K."/>
            <person name="Petrosino J."/>
            <person name="Highlander S."/>
            <person name="Gibbs R."/>
        </authorList>
    </citation>
    <scope>NUCLEOTIDE SEQUENCE [LARGE SCALE GENOMIC DNA]</scope>
    <source>
        <strain evidence="8">DSM 15952 / CCUG 50447 / LMG 22039 / TP 1.5</strain>
    </source>
</reference>
<feature type="transmembrane region" description="Helical" evidence="6">
    <location>
        <begin position="55"/>
        <end position="73"/>
    </location>
</feature>
<dbReference type="PATRIC" id="fig|888064.11.peg.405"/>
<evidence type="ECO:0000256" key="1">
    <source>
        <dbReference type="ARBA" id="ARBA00004141"/>
    </source>
</evidence>
<dbReference type="Pfam" id="PF05105">
    <property type="entry name" value="Phage_holin_4_1"/>
    <property type="match status" value="1"/>
</dbReference>
<keyword evidence="8" id="KW-1185">Reference proteome</keyword>
<accession>E6LGF1</accession>
<dbReference type="HOGENOM" id="CLU_159280_0_0_9"/>
<dbReference type="STRING" id="888064.HMPREF9088_1441"/>
<dbReference type="Proteomes" id="UP000010296">
    <property type="component" value="Unassembled WGS sequence"/>
</dbReference>
<evidence type="ECO:0000313" key="7">
    <source>
        <dbReference type="EMBL" id="EFU73715.1"/>
    </source>
</evidence>
<feature type="transmembrane region" description="Helical" evidence="6">
    <location>
        <begin position="14"/>
        <end position="35"/>
    </location>
</feature>
<dbReference type="InterPro" id="IPR006480">
    <property type="entry name" value="Phage_holin_4_1"/>
</dbReference>
<evidence type="ECO:0000256" key="5">
    <source>
        <dbReference type="ARBA" id="ARBA00023600"/>
    </source>
</evidence>
<keyword evidence="3 6" id="KW-1133">Transmembrane helix</keyword>
<protein>
    <submittedName>
        <fullName evidence="7">Toxin secretion/phage lysis holin</fullName>
    </submittedName>
</protein>
<dbReference type="GO" id="GO:0016020">
    <property type="term" value="C:membrane"/>
    <property type="evidence" value="ECO:0007669"/>
    <property type="project" value="UniProtKB-SubCell"/>
</dbReference>
<name>E6LGF1_ENTI1</name>
<gene>
    <name evidence="7" type="ORF">HMPREF9088_1441</name>
</gene>
<sequence length="124" mass="14173">MMKVVFQELMEQDVLYLLALLCLAMFVDLVSGIVAAKITHEFTSKIGINGILRKVSSLLLLLFFLPVSLLIPLKAGIGLLYAFYVSYLFMEIHSILENYQKMGFDTKRMKAFIKSIQDYLKKGR</sequence>
<feature type="transmembrane region" description="Helical" evidence="6">
    <location>
        <begin position="79"/>
        <end position="99"/>
    </location>
</feature>
<evidence type="ECO:0000256" key="2">
    <source>
        <dbReference type="ARBA" id="ARBA00022692"/>
    </source>
</evidence>
<dbReference type="AlphaFoldDB" id="E6LGF1"/>
<dbReference type="NCBIfam" id="TIGR01593">
    <property type="entry name" value="holin_tox_secr"/>
    <property type="match status" value="1"/>
</dbReference>
<keyword evidence="2 6" id="KW-0812">Transmembrane</keyword>